<proteinExistence type="predicted"/>
<comment type="caution">
    <text evidence="2">The sequence shown here is derived from an EMBL/GenBank/DDBJ whole genome shotgun (WGS) entry which is preliminary data.</text>
</comment>
<dbReference type="EMBL" id="VEPZ02001051">
    <property type="protein sequence ID" value="KAE8697570.1"/>
    <property type="molecule type" value="Genomic_DNA"/>
</dbReference>
<reference evidence="2" key="1">
    <citation type="submission" date="2019-09" db="EMBL/GenBank/DDBJ databases">
        <title>Draft genome information of white flower Hibiscus syriacus.</title>
        <authorList>
            <person name="Kim Y.-M."/>
        </authorList>
    </citation>
    <scope>NUCLEOTIDE SEQUENCE [LARGE SCALE GENOMIC DNA]</scope>
    <source>
        <strain evidence="2">YM2019G1</strain>
    </source>
</reference>
<gene>
    <name evidence="2" type="ORF">F3Y22_tig00110621pilonHSYRG00499</name>
</gene>
<sequence>MFYDKAHLQGSSRPQHRQSCHKPCTCQVPVNAIVVGLDFWVRTWLQDLGFGDGTEELLGKKKKMQLEVSDKMRVDDRNNPSALVFIKEGLIMARVLMAHT</sequence>
<organism evidence="2 3">
    <name type="scientific">Hibiscus syriacus</name>
    <name type="common">Rose of Sharon</name>
    <dbReference type="NCBI Taxonomy" id="106335"/>
    <lineage>
        <taxon>Eukaryota</taxon>
        <taxon>Viridiplantae</taxon>
        <taxon>Streptophyta</taxon>
        <taxon>Embryophyta</taxon>
        <taxon>Tracheophyta</taxon>
        <taxon>Spermatophyta</taxon>
        <taxon>Magnoliopsida</taxon>
        <taxon>eudicotyledons</taxon>
        <taxon>Gunneridae</taxon>
        <taxon>Pentapetalae</taxon>
        <taxon>rosids</taxon>
        <taxon>malvids</taxon>
        <taxon>Malvales</taxon>
        <taxon>Malvaceae</taxon>
        <taxon>Malvoideae</taxon>
        <taxon>Hibiscus</taxon>
    </lineage>
</organism>
<keyword evidence="3" id="KW-1185">Reference proteome</keyword>
<dbReference type="AlphaFoldDB" id="A0A6A2ZZW0"/>
<dbReference type="Proteomes" id="UP000436088">
    <property type="component" value="Unassembled WGS sequence"/>
</dbReference>
<evidence type="ECO:0000256" key="1">
    <source>
        <dbReference type="SAM" id="MobiDB-lite"/>
    </source>
</evidence>
<name>A0A6A2ZZW0_HIBSY</name>
<protein>
    <submittedName>
        <fullName evidence="2">Uncharacterized protein</fullName>
    </submittedName>
</protein>
<evidence type="ECO:0000313" key="2">
    <source>
        <dbReference type="EMBL" id="KAE8697570.1"/>
    </source>
</evidence>
<evidence type="ECO:0000313" key="3">
    <source>
        <dbReference type="Proteomes" id="UP000436088"/>
    </source>
</evidence>
<accession>A0A6A2ZZW0</accession>
<feature type="region of interest" description="Disordered" evidence="1">
    <location>
        <begin position="1"/>
        <end position="20"/>
    </location>
</feature>